<dbReference type="OrthoDB" id="5198389at2"/>
<protein>
    <submittedName>
        <fullName evidence="1">Uncharacterized protein</fullName>
    </submittedName>
</protein>
<keyword evidence="2" id="KW-1185">Reference proteome</keyword>
<reference evidence="1 2" key="1">
    <citation type="submission" date="2016-10" db="EMBL/GenBank/DDBJ databases">
        <authorList>
            <person name="de Groot N.N."/>
        </authorList>
    </citation>
    <scope>NUCLEOTIDE SEQUENCE [LARGE SCALE GENOMIC DNA]</scope>
    <source>
        <strain evidence="1 2">CGMCC 4.5506</strain>
    </source>
</reference>
<dbReference type="AlphaFoldDB" id="A0A222VYM3"/>
<accession>A0A222VYM3</accession>
<organism evidence="1 2">
    <name type="scientific">Prauserella marina</name>
    <dbReference type="NCBI Taxonomy" id="530584"/>
    <lineage>
        <taxon>Bacteria</taxon>
        <taxon>Bacillati</taxon>
        <taxon>Actinomycetota</taxon>
        <taxon>Actinomycetes</taxon>
        <taxon>Pseudonocardiales</taxon>
        <taxon>Pseudonocardiaceae</taxon>
        <taxon>Prauserella</taxon>
    </lineage>
</organism>
<sequence>MVGNILIYLGVVVGPTVVFALVLKLPRLVERMARRRMPVAPGIPVEKLAADLRRVHAALQRLAPDAPVVRRRATSEAYDALLAQACSAVEITHQLDSVPRGIEREVERLRVEEKLREAGLVIP</sequence>
<dbReference type="STRING" id="530584.SAMN05421630_106377"/>
<dbReference type="Proteomes" id="UP000199494">
    <property type="component" value="Unassembled WGS sequence"/>
</dbReference>
<name>A0A222VYM3_9PSEU</name>
<dbReference type="KEGG" id="pmad:BAY61_31525"/>
<dbReference type="EMBL" id="FMZE01000006">
    <property type="protein sequence ID" value="SDD20229.1"/>
    <property type="molecule type" value="Genomic_DNA"/>
</dbReference>
<evidence type="ECO:0000313" key="2">
    <source>
        <dbReference type="Proteomes" id="UP000199494"/>
    </source>
</evidence>
<gene>
    <name evidence="1" type="ORF">SAMN05421630_106377</name>
</gene>
<proteinExistence type="predicted"/>
<dbReference type="RefSeq" id="WP_091806266.1">
    <property type="nucleotide sequence ID" value="NZ_CP016353.1"/>
</dbReference>
<evidence type="ECO:0000313" key="1">
    <source>
        <dbReference type="EMBL" id="SDD20229.1"/>
    </source>
</evidence>